<dbReference type="PANTHER" id="PTHR23028:SF131">
    <property type="entry name" value="BLR2367 PROTEIN"/>
    <property type="match status" value="1"/>
</dbReference>
<feature type="transmembrane region" description="Helical" evidence="1">
    <location>
        <begin position="194"/>
        <end position="210"/>
    </location>
</feature>
<dbReference type="GO" id="GO:0000271">
    <property type="term" value="P:polysaccharide biosynthetic process"/>
    <property type="evidence" value="ECO:0007669"/>
    <property type="project" value="TreeGrafter"/>
</dbReference>
<feature type="transmembrane region" description="Helical" evidence="1">
    <location>
        <begin position="274"/>
        <end position="294"/>
    </location>
</feature>
<dbReference type="GO" id="GO:0016020">
    <property type="term" value="C:membrane"/>
    <property type="evidence" value="ECO:0007669"/>
    <property type="project" value="TreeGrafter"/>
</dbReference>
<feature type="transmembrane region" description="Helical" evidence="1">
    <location>
        <begin position="338"/>
        <end position="358"/>
    </location>
</feature>
<evidence type="ECO:0000313" key="3">
    <source>
        <dbReference type="EMBL" id="RLV57529.1"/>
    </source>
</evidence>
<accession>A0A3L8PRK8</accession>
<evidence type="ECO:0000259" key="2">
    <source>
        <dbReference type="Pfam" id="PF01757"/>
    </source>
</evidence>
<feature type="transmembrane region" description="Helical" evidence="1">
    <location>
        <begin position="107"/>
        <end position="125"/>
    </location>
</feature>
<comment type="caution">
    <text evidence="3">The sequence shown here is derived from an EMBL/GenBank/DDBJ whole genome shotgun (WGS) entry which is preliminary data.</text>
</comment>
<protein>
    <submittedName>
        <fullName evidence="3">Acyltransferase</fullName>
    </submittedName>
</protein>
<dbReference type="EMBL" id="RDBF01000001">
    <property type="protein sequence ID" value="RLV57529.1"/>
    <property type="molecule type" value="Genomic_DNA"/>
</dbReference>
<keyword evidence="1" id="KW-0472">Membrane</keyword>
<dbReference type="InterPro" id="IPR002656">
    <property type="entry name" value="Acyl_transf_3_dom"/>
</dbReference>
<dbReference type="GO" id="GO:0016747">
    <property type="term" value="F:acyltransferase activity, transferring groups other than amino-acyl groups"/>
    <property type="evidence" value="ECO:0007669"/>
    <property type="project" value="InterPro"/>
</dbReference>
<feature type="domain" description="Acyltransferase 3" evidence="2">
    <location>
        <begin position="14"/>
        <end position="355"/>
    </location>
</feature>
<dbReference type="InterPro" id="IPR050879">
    <property type="entry name" value="Acyltransferase_3"/>
</dbReference>
<feature type="transmembrane region" description="Helical" evidence="1">
    <location>
        <begin position="306"/>
        <end position="326"/>
    </location>
</feature>
<keyword evidence="4" id="KW-1185">Reference proteome</keyword>
<feature type="transmembrane region" description="Helical" evidence="1">
    <location>
        <begin position="216"/>
        <end position="232"/>
    </location>
</feature>
<feature type="transmembrane region" description="Helical" evidence="1">
    <location>
        <begin position="21"/>
        <end position="45"/>
    </location>
</feature>
<dbReference type="OrthoDB" id="9796461at2"/>
<keyword evidence="1" id="KW-0812">Transmembrane</keyword>
<sequence>MERVPEPQTTPRLRSLDGLRGLAALVVVVHHAVLTIPALATPYFAPYEATTEGSPAWWLSYTPLHLVWAGGEAVVVFFVLSGLVLGLKARSPRFDWAGYFPERLARLYLPVAGAVAFGVAVAAAFPRTADGSLGPWIAHRPPAPTVTGVLHDLTLVFGPSRLISPLWSLQWEVIFSVLLPLYMVAAVALRRSPLLLAALCIAASGVGYYAGDAWLIYLPMFGVGIALSELVTTTPSTSGRARWGWTAAALFGLLLISSRWSLAPILAPSAGTTALTGVLVVLGSGILVAAAVHARPLVRMLELRPVLWLGGISFSLYLIHEPIIIAAAELLGPDRGPYVLPIALAVSIPAAAVFFRLVERPSHRFAKRVGVWFRTESARQGEPMRRSDERVESPRQRA</sequence>
<gene>
    <name evidence="3" type="ORF">D9V41_02575</name>
</gene>
<organism evidence="3 4">
    <name type="scientific">Aeromicrobium phragmitis</name>
    <dbReference type="NCBI Taxonomy" id="2478914"/>
    <lineage>
        <taxon>Bacteria</taxon>
        <taxon>Bacillati</taxon>
        <taxon>Actinomycetota</taxon>
        <taxon>Actinomycetes</taxon>
        <taxon>Propionibacteriales</taxon>
        <taxon>Nocardioidaceae</taxon>
        <taxon>Aeromicrobium</taxon>
    </lineage>
</organism>
<feature type="transmembrane region" description="Helical" evidence="1">
    <location>
        <begin position="65"/>
        <end position="87"/>
    </location>
</feature>
<reference evidence="3 4" key="1">
    <citation type="submission" date="2018-10" db="EMBL/GenBank/DDBJ databases">
        <title>Aeromicrobium sp. 9W16Y-2 whole genome shotgun sequence.</title>
        <authorList>
            <person name="Li F."/>
        </authorList>
    </citation>
    <scope>NUCLEOTIDE SEQUENCE [LARGE SCALE GENOMIC DNA]</scope>
    <source>
        <strain evidence="3 4">9W16Y-2</strain>
    </source>
</reference>
<dbReference type="Pfam" id="PF01757">
    <property type="entry name" value="Acyl_transf_3"/>
    <property type="match status" value="1"/>
</dbReference>
<evidence type="ECO:0000256" key="1">
    <source>
        <dbReference type="SAM" id="Phobius"/>
    </source>
</evidence>
<dbReference type="PANTHER" id="PTHR23028">
    <property type="entry name" value="ACETYLTRANSFERASE"/>
    <property type="match status" value="1"/>
</dbReference>
<keyword evidence="3" id="KW-0808">Transferase</keyword>
<dbReference type="Proteomes" id="UP000282515">
    <property type="component" value="Unassembled WGS sequence"/>
</dbReference>
<keyword evidence="1" id="KW-1133">Transmembrane helix</keyword>
<feature type="transmembrane region" description="Helical" evidence="1">
    <location>
        <begin position="244"/>
        <end position="262"/>
    </location>
</feature>
<feature type="transmembrane region" description="Helical" evidence="1">
    <location>
        <begin position="169"/>
        <end position="189"/>
    </location>
</feature>
<name>A0A3L8PRK8_9ACTN</name>
<keyword evidence="3" id="KW-0012">Acyltransferase</keyword>
<evidence type="ECO:0000313" key="4">
    <source>
        <dbReference type="Proteomes" id="UP000282515"/>
    </source>
</evidence>
<dbReference type="AlphaFoldDB" id="A0A3L8PRK8"/>
<proteinExistence type="predicted"/>